<evidence type="ECO:0000313" key="2">
    <source>
        <dbReference type="Proteomes" id="UP000034682"/>
    </source>
</evidence>
<reference evidence="1 2" key="1">
    <citation type="journal article" date="2015" name="Nature">
        <title>rRNA introns, odd ribosomes, and small enigmatic genomes across a large radiation of phyla.</title>
        <authorList>
            <person name="Brown C.T."/>
            <person name="Hug L.A."/>
            <person name="Thomas B.C."/>
            <person name="Sharon I."/>
            <person name="Castelle C.J."/>
            <person name="Singh A."/>
            <person name="Wilkins M.J."/>
            <person name="Williams K.H."/>
            <person name="Banfield J.F."/>
        </authorList>
    </citation>
    <scope>NUCLEOTIDE SEQUENCE [LARGE SCALE GENOMIC DNA]</scope>
</reference>
<dbReference type="AlphaFoldDB" id="A0A0G1W091"/>
<accession>A0A0G1W091</accession>
<dbReference type="EMBL" id="LCOK01000044">
    <property type="protein sequence ID" value="KKU75725.1"/>
    <property type="molecule type" value="Genomic_DNA"/>
</dbReference>
<comment type="caution">
    <text evidence="1">The sequence shown here is derived from an EMBL/GenBank/DDBJ whole genome shotgun (WGS) entry which is preliminary data.</text>
</comment>
<name>A0A0G1W091_9BACT</name>
<sequence length="145" mass="16154">MSLRRTTEPLSTYSLVPSRITRRATTTSSNSSGKRLCELSKTSFTSARPRRADNSEPLKIRSSPFFPRSDFIDCSPSTHRIASTTLDFPDPFGPTIAVTGDENSKIVVFPNDLNPESVKLFNCISLCPAFLFKRLPRGFNFGVLF</sequence>
<evidence type="ECO:0000313" key="1">
    <source>
        <dbReference type="EMBL" id="KKU75725.1"/>
    </source>
</evidence>
<organism evidence="1 2">
    <name type="scientific">Candidatus Giovannonibacteria bacterium GW2011_GWB1_47_6b</name>
    <dbReference type="NCBI Taxonomy" id="1618655"/>
    <lineage>
        <taxon>Bacteria</taxon>
        <taxon>Candidatus Giovannoniibacteriota</taxon>
    </lineage>
</organism>
<proteinExistence type="predicted"/>
<protein>
    <submittedName>
        <fullName evidence="1">Uncharacterized protein</fullName>
    </submittedName>
</protein>
<gene>
    <name evidence="1" type="ORF">UY02_C0044G0005</name>
</gene>
<dbReference type="Proteomes" id="UP000034682">
    <property type="component" value="Unassembled WGS sequence"/>
</dbReference>